<dbReference type="EMBL" id="JADEWF010000060">
    <property type="protein sequence ID" value="MBE9220231.1"/>
    <property type="molecule type" value="Genomic_DNA"/>
</dbReference>
<comment type="caution">
    <text evidence="1">The sequence shown here is derived from an EMBL/GenBank/DDBJ whole genome shotgun (WGS) entry which is preliminary data.</text>
</comment>
<name>A0ACC5Q3Z2_DOLFA</name>
<keyword evidence="2" id="KW-1185">Reference proteome</keyword>
<proteinExistence type="predicted"/>
<sequence>MTKWNKFFFKLFLHNSQVPGIVKYFWLLVASPGNIEKVESELVLMFMYKRLFSKSQNLPSNS</sequence>
<evidence type="ECO:0000313" key="2">
    <source>
        <dbReference type="Proteomes" id="UP000597867"/>
    </source>
</evidence>
<dbReference type="Proteomes" id="UP000597867">
    <property type="component" value="Unassembled WGS sequence"/>
</dbReference>
<gene>
    <name evidence="1" type="ORF">IQ222_15845</name>
</gene>
<reference evidence="1" key="1">
    <citation type="submission" date="2020-10" db="EMBL/GenBank/DDBJ databases">
        <authorList>
            <person name="Castelo-Branco R."/>
            <person name="Eusebio N."/>
            <person name="Adriana R."/>
            <person name="Vieira A."/>
            <person name="Brugerolle De Fraissinette N."/>
            <person name="Rezende De Castro R."/>
            <person name="Schneider M.P."/>
            <person name="Vasconcelos V."/>
            <person name="Leao P.N."/>
        </authorList>
    </citation>
    <scope>NUCLEOTIDE SEQUENCE</scope>
    <source>
        <strain evidence="1">LEGE 04289</strain>
    </source>
</reference>
<accession>A0ACC5Q3Z2</accession>
<organism evidence="1 2">
    <name type="scientific">Dolichospermum flos-aquae LEGE 04289</name>
    <dbReference type="NCBI Taxonomy" id="1828708"/>
    <lineage>
        <taxon>Bacteria</taxon>
        <taxon>Bacillati</taxon>
        <taxon>Cyanobacteriota</taxon>
        <taxon>Cyanophyceae</taxon>
        <taxon>Nostocales</taxon>
        <taxon>Aphanizomenonaceae</taxon>
        <taxon>Dolichospermum</taxon>
    </lineage>
</organism>
<evidence type="ECO:0000313" key="1">
    <source>
        <dbReference type="EMBL" id="MBE9220231.1"/>
    </source>
</evidence>
<protein>
    <submittedName>
        <fullName evidence="1">Uncharacterized protein</fullName>
    </submittedName>
</protein>